<name>A0A0G4HE75_9ALVE</name>
<evidence type="ECO:0000256" key="1">
    <source>
        <dbReference type="SAM" id="MobiDB-lite"/>
    </source>
</evidence>
<feature type="signal peptide" evidence="2">
    <location>
        <begin position="1"/>
        <end position="24"/>
    </location>
</feature>
<organism evidence="3">
    <name type="scientific">Chromera velia CCMP2878</name>
    <dbReference type="NCBI Taxonomy" id="1169474"/>
    <lineage>
        <taxon>Eukaryota</taxon>
        <taxon>Sar</taxon>
        <taxon>Alveolata</taxon>
        <taxon>Colpodellida</taxon>
        <taxon>Chromeraceae</taxon>
        <taxon>Chromera</taxon>
    </lineage>
</organism>
<dbReference type="PhylomeDB" id="A0A0G4HE75"/>
<evidence type="ECO:0000256" key="2">
    <source>
        <dbReference type="SAM" id="SignalP"/>
    </source>
</evidence>
<protein>
    <submittedName>
        <fullName evidence="3">Uncharacterized protein</fullName>
    </submittedName>
</protein>
<evidence type="ECO:0000313" key="3">
    <source>
        <dbReference type="EMBL" id="CEM42152.1"/>
    </source>
</evidence>
<feature type="chain" id="PRO_5005191891" evidence="2">
    <location>
        <begin position="25"/>
        <end position="339"/>
    </location>
</feature>
<proteinExistence type="predicted"/>
<feature type="region of interest" description="Disordered" evidence="1">
    <location>
        <begin position="179"/>
        <end position="250"/>
    </location>
</feature>
<reference evidence="3" key="1">
    <citation type="submission" date="2014-11" db="EMBL/GenBank/DDBJ databases">
        <authorList>
            <person name="Otto D Thomas"/>
            <person name="Naeem Raeece"/>
        </authorList>
    </citation>
    <scope>NUCLEOTIDE SEQUENCE</scope>
</reference>
<sequence length="339" mass="38318">MGVSVARLTSGVLAALFLVGGRIAKRGPRVVFGPDATDPEASLAEVKEFFGGDRPSELLSIHFPGDENLRKDLRDELTWLSSSDRTFMERTYFEGVWRSHLQLWEQSGHPAVIRLVRMIEKRLHCVLGQPNWFVHSLWGMVGETGMKGNPHKHPGVAAGVFYVESGDSSEDHGALVWYPGWDPEKEDEEEKRKRKDLAGVAAGNGNGKEKTVQKRRGRRKPKPPNLDGLRVPRENQTVCTNDTPNNKLRTPKEVGEHVQRLTTVPDTGMMLLWKSGLHHSVSAYDSPVPRICIAFNIFEGEPDRDFWVRPEFEFEFLSEESRKDDCESTNTELEVATFR</sequence>
<feature type="compositionally biased region" description="Basic residues" evidence="1">
    <location>
        <begin position="213"/>
        <end position="222"/>
    </location>
</feature>
<dbReference type="Gene3D" id="2.60.120.620">
    <property type="entry name" value="q2cbj1_9rhob like domain"/>
    <property type="match status" value="1"/>
</dbReference>
<dbReference type="EMBL" id="CDMZ01002390">
    <property type="protein sequence ID" value="CEM42152.1"/>
    <property type="molecule type" value="Genomic_DNA"/>
</dbReference>
<dbReference type="InterPro" id="IPR012668">
    <property type="entry name" value="CHP02466"/>
</dbReference>
<dbReference type="AlphaFoldDB" id="A0A0G4HE75"/>
<keyword evidence="2" id="KW-0732">Signal</keyword>
<feature type="compositionally biased region" description="Polar residues" evidence="1">
    <location>
        <begin position="234"/>
        <end position="248"/>
    </location>
</feature>
<accession>A0A0G4HE75</accession>
<dbReference type="VEuPathDB" id="CryptoDB:Cvel_26537"/>
<dbReference type="Pfam" id="PF13759">
    <property type="entry name" value="2OG-FeII_Oxy_5"/>
    <property type="match status" value="1"/>
</dbReference>
<gene>
    <name evidence="3" type="ORF">Cvel_26537</name>
</gene>